<comment type="caution">
    <text evidence="1">The sequence shown here is derived from an EMBL/GenBank/DDBJ whole genome shotgun (WGS) entry which is preliminary data.</text>
</comment>
<gene>
    <name evidence="1" type="ORF">NLG97_g1916</name>
</gene>
<organism evidence="1 2">
    <name type="scientific">Lecanicillium saksenae</name>
    <dbReference type="NCBI Taxonomy" id="468837"/>
    <lineage>
        <taxon>Eukaryota</taxon>
        <taxon>Fungi</taxon>
        <taxon>Dikarya</taxon>
        <taxon>Ascomycota</taxon>
        <taxon>Pezizomycotina</taxon>
        <taxon>Sordariomycetes</taxon>
        <taxon>Hypocreomycetidae</taxon>
        <taxon>Hypocreales</taxon>
        <taxon>Cordycipitaceae</taxon>
        <taxon>Lecanicillium</taxon>
    </lineage>
</organism>
<name>A0ACC1R3N7_9HYPO</name>
<reference evidence="1" key="1">
    <citation type="submission" date="2022-07" db="EMBL/GenBank/DDBJ databases">
        <title>Genome Sequence of Lecanicillium saksenae.</title>
        <authorList>
            <person name="Buettner E."/>
        </authorList>
    </citation>
    <scope>NUCLEOTIDE SEQUENCE</scope>
    <source>
        <strain evidence="1">VT-O1</strain>
    </source>
</reference>
<accession>A0ACC1R3N7</accession>
<evidence type="ECO:0000313" key="1">
    <source>
        <dbReference type="EMBL" id="KAJ3497424.1"/>
    </source>
</evidence>
<proteinExistence type="predicted"/>
<sequence>MALPDAIEYEPVLHSFPCDWKNCEQSSQGSDDATYTGEKLPWYSSAYGDGPKLDRTMTDVYGDELYSPNFSIVPSSPTHIQSERFSGSQIFDQRLRAANSQHPHAAHSPSPGVSWNLYPFQATSPYAQPYLQDFGVSFGVTQRLQHNNDIQQQGTIIGPHDMSETESETSTTISPRGTVIELAEFGSDQDHMALADGSAGLNSDIYGNTMAQETEWSRGSFLSIQESSINQTAYGPSDTENMVPERTLLISRVPEIQDITPPFSLSSRESSVSGVGPEISESRRSRVGADSGGYTCTYHDCTLRFDTLVQLREHKREAHQRCRNTSKPRSPDFGMTLAASNGQAGPHECTRINPGTGQSCKSQFSRPYDLTRHEDTIHNTRKRAIRCNLCATEKTFSRPDALARHYRVIHPDAVSIGKHC</sequence>
<keyword evidence="2" id="KW-1185">Reference proteome</keyword>
<evidence type="ECO:0000313" key="2">
    <source>
        <dbReference type="Proteomes" id="UP001148737"/>
    </source>
</evidence>
<dbReference type="EMBL" id="JANAKD010000112">
    <property type="protein sequence ID" value="KAJ3497424.1"/>
    <property type="molecule type" value="Genomic_DNA"/>
</dbReference>
<protein>
    <submittedName>
        <fullName evidence="1">Uncharacterized protein</fullName>
    </submittedName>
</protein>
<dbReference type="Proteomes" id="UP001148737">
    <property type="component" value="Unassembled WGS sequence"/>
</dbReference>